<proteinExistence type="predicted"/>
<protein>
    <submittedName>
        <fullName evidence="2">Uncharacterized protein</fullName>
    </submittedName>
</protein>
<comment type="caution">
    <text evidence="2">The sequence shown here is derived from an EMBL/GenBank/DDBJ whole genome shotgun (WGS) entry which is preliminary data.</text>
</comment>
<dbReference type="EMBL" id="BGPR01001791">
    <property type="protein sequence ID" value="GBM61931.1"/>
    <property type="molecule type" value="Genomic_DNA"/>
</dbReference>
<reference evidence="2 3" key="1">
    <citation type="journal article" date="2019" name="Sci. Rep.">
        <title>Orb-weaving spider Araneus ventricosus genome elucidates the spidroin gene catalogue.</title>
        <authorList>
            <person name="Kono N."/>
            <person name="Nakamura H."/>
            <person name="Ohtoshi R."/>
            <person name="Moran D.A.P."/>
            <person name="Shinohara A."/>
            <person name="Yoshida Y."/>
            <person name="Fujiwara M."/>
            <person name="Mori M."/>
            <person name="Tomita M."/>
            <person name="Arakawa K."/>
        </authorList>
    </citation>
    <scope>NUCLEOTIDE SEQUENCE [LARGE SCALE GENOMIC DNA]</scope>
</reference>
<accession>A0A4Y2H9H1</accession>
<sequence length="110" mass="12093">MTAAGIALSTEAGVLVTPPVGGTYYHWWRDQKTHQLLYPQEKREPAYLSGSFSSVKSRDATSSSDTDPDFSPSPRPQTYGLRPARGSLPRSLISPPTYKYIDAANFLDLS</sequence>
<gene>
    <name evidence="2" type="ORF">AVEN_272797_1</name>
</gene>
<dbReference type="AlphaFoldDB" id="A0A4Y2H9H1"/>
<keyword evidence="3" id="KW-1185">Reference proteome</keyword>
<feature type="region of interest" description="Disordered" evidence="1">
    <location>
        <begin position="48"/>
        <end position="94"/>
    </location>
</feature>
<organism evidence="2 3">
    <name type="scientific">Araneus ventricosus</name>
    <name type="common">Orbweaver spider</name>
    <name type="synonym">Epeira ventricosa</name>
    <dbReference type="NCBI Taxonomy" id="182803"/>
    <lineage>
        <taxon>Eukaryota</taxon>
        <taxon>Metazoa</taxon>
        <taxon>Ecdysozoa</taxon>
        <taxon>Arthropoda</taxon>
        <taxon>Chelicerata</taxon>
        <taxon>Arachnida</taxon>
        <taxon>Araneae</taxon>
        <taxon>Araneomorphae</taxon>
        <taxon>Entelegynae</taxon>
        <taxon>Araneoidea</taxon>
        <taxon>Araneidae</taxon>
        <taxon>Araneus</taxon>
    </lineage>
</organism>
<evidence type="ECO:0000313" key="2">
    <source>
        <dbReference type="EMBL" id="GBM61931.1"/>
    </source>
</evidence>
<dbReference type="Proteomes" id="UP000499080">
    <property type="component" value="Unassembled WGS sequence"/>
</dbReference>
<feature type="compositionally biased region" description="Low complexity" evidence="1">
    <location>
        <begin position="60"/>
        <end position="72"/>
    </location>
</feature>
<name>A0A4Y2H9H1_ARAVE</name>
<evidence type="ECO:0000313" key="3">
    <source>
        <dbReference type="Proteomes" id="UP000499080"/>
    </source>
</evidence>
<evidence type="ECO:0000256" key="1">
    <source>
        <dbReference type="SAM" id="MobiDB-lite"/>
    </source>
</evidence>